<feature type="active site" description="Charge relay system" evidence="4">
    <location>
        <position position="344"/>
    </location>
</feature>
<accession>A0A9P3CKB8</accession>
<name>A0A9P3CKB8_9PEZI</name>
<dbReference type="RefSeq" id="XP_044660531.1">
    <property type="nucleotide sequence ID" value="XM_044804596.1"/>
</dbReference>
<feature type="active site" description="Acyl-ester intermediate" evidence="4">
    <location>
        <position position="231"/>
    </location>
</feature>
<dbReference type="PROSITE" id="PS00941">
    <property type="entry name" value="CARBOXYLESTERASE_B_2"/>
    <property type="match status" value="1"/>
</dbReference>
<keyword evidence="8" id="KW-1185">Reference proteome</keyword>
<gene>
    <name evidence="7" type="ORF">CKM354_000918400</name>
</gene>
<dbReference type="Gene3D" id="3.40.50.1820">
    <property type="entry name" value="alpha/beta hydrolase"/>
    <property type="match status" value="1"/>
</dbReference>
<dbReference type="PROSITE" id="PS00122">
    <property type="entry name" value="CARBOXYLESTERASE_B_1"/>
    <property type="match status" value="1"/>
</dbReference>
<keyword evidence="2 5" id="KW-0378">Hydrolase</keyword>
<dbReference type="OrthoDB" id="408631at2759"/>
<keyword evidence="5" id="KW-0732">Signal</keyword>
<organism evidence="7 8">
    <name type="scientific">Cercospora kikuchii</name>
    <dbReference type="NCBI Taxonomy" id="84275"/>
    <lineage>
        <taxon>Eukaryota</taxon>
        <taxon>Fungi</taxon>
        <taxon>Dikarya</taxon>
        <taxon>Ascomycota</taxon>
        <taxon>Pezizomycotina</taxon>
        <taxon>Dothideomycetes</taxon>
        <taxon>Dothideomycetidae</taxon>
        <taxon>Mycosphaerellales</taxon>
        <taxon>Mycosphaerellaceae</taxon>
        <taxon>Cercospora</taxon>
    </lineage>
</organism>
<dbReference type="InterPro" id="IPR000997">
    <property type="entry name" value="Cholinesterase"/>
</dbReference>
<evidence type="ECO:0000256" key="2">
    <source>
        <dbReference type="ARBA" id="ARBA00022801"/>
    </source>
</evidence>
<evidence type="ECO:0000259" key="6">
    <source>
        <dbReference type="Pfam" id="PF00135"/>
    </source>
</evidence>
<dbReference type="PANTHER" id="PTHR43918">
    <property type="entry name" value="ACETYLCHOLINESTERASE"/>
    <property type="match status" value="1"/>
</dbReference>
<dbReference type="Pfam" id="PF00135">
    <property type="entry name" value="COesterase"/>
    <property type="match status" value="1"/>
</dbReference>
<evidence type="ECO:0000313" key="7">
    <source>
        <dbReference type="EMBL" id="GIZ46044.1"/>
    </source>
</evidence>
<comment type="similarity">
    <text evidence="1 5">Belongs to the type-B carboxylesterase/lipase family.</text>
</comment>
<evidence type="ECO:0000256" key="4">
    <source>
        <dbReference type="PIRSR" id="PIRSR600997-1"/>
    </source>
</evidence>
<dbReference type="PRINTS" id="PR00878">
    <property type="entry name" value="CHOLNESTRASE"/>
</dbReference>
<feature type="active site" description="Charge relay system" evidence="4">
    <location>
        <position position="445"/>
    </location>
</feature>
<feature type="chain" id="PRO_5040527846" description="Carboxylic ester hydrolase" evidence="5">
    <location>
        <begin position="18"/>
        <end position="538"/>
    </location>
</feature>
<sequence>MRFSHFSLLGIFAAVHATPLEQRQAANPTVTINNGRVIGTVTGVSNQPSAPPVKAFLGIPYAQPPTGARRFAPPEPATPWRSPLRAQKLPPACLQQFVAAANEKTKQYFNNPTLPPPAESEDCLYLNVFAPRGASPTRTKAVMFWLYGGNNQFGTASLAFYNGSSLAANEDVVVVAINYRTNMFGFSNSPQIPFGQQNSAFLDQRLALQWVQQNIQQFGGDPARVTIFGESAGGYDVKQLLANPPSPLPFRAAIMQSQNQAAAGVGLVSYNQVASNFGCSTAPSVIDCLRKVPATDIQAYITQNSLSFPDVTGDGTSVGKQALPNILSGKFANVPVLIGTNKNEASVFLDLFGLNTGSTTPATLNSTLANYGFQGISESTIQSLYPTLANAGFKLIDRVATDLLFTCSTKTLADAIKVSGRPIWRYWYEGVFPNLSIFPNAGAWHSSEIPSVWGTYFAAGATPTQIALSKYMQGVWAGFAKNPSNGAPWPRLGSSFGRELGVLGGEGNPSGEETRPLIETDAPCAVFSPLLIAAGQAY</sequence>
<evidence type="ECO:0000256" key="3">
    <source>
        <dbReference type="ARBA" id="ARBA00023157"/>
    </source>
</evidence>
<dbReference type="PANTHER" id="PTHR43918:SF4">
    <property type="entry name" value="CARBOXYLIC ESTER HYDROLASE"/>
    <property type="match status" value="1"/>
</dbReference>
<proteinExistence type="inferred from homology"/>
<protein>
    <recommendedName>
        <fullName evidence="5">Carboxylic ester hydrolase</fullName>
        <ecNumber evidence="5">3.1.1.-</ecNumber>
    </recommendedName>
</protein>
<dbReference type="InterPro" id="IPR050654">
    <property type="entry name" value="AChE-related_enzymes"/>
</dbReference>
<comment type="caution">
    <text evidence="7">The sequence shown here is derived from an EMBL/GenBank/DDBJ whole genome shotgun (WGS) entry which is preliminary data.</text>
</comment>
<dbReference type="AlphaFoldDB" id="A0A9P3CKB8"/>
<evidence type="ECO:0000256" key="1">
    <source>
        <dbReference type="ARBA" id="ARBA00005964"/>
    </source>
</evidence>
<dbReference type="GO" id="GO:0004104">
    <property type="term" value="F:cholinesterase activity"/>
    <property type="evidence" value="ECO:0007669"/>
    <property type="project" value="InterPro"/>
</dbReference>
<dbReference type="GeneID" id="68294759"/>
<dbReference type="SUPFAM" id="SSF53474">
    <property type="entry name" value="alpha/beta-Hydrolases"/>
    <property type="match status" value="1"/>
</dbReference>
<dbReference type="Proteomes" id="UP000825890">
    <property type="component" value="Unassembled WGS sequence"/>
</dbReference>
<evidence type="ECO:0000256" key="5">
    <source>
        <dbReference type="RuleBase" id="RU361235"/>
    </source>
</evidence>
<dbReference type="InterPro" id="IPR002018">
    <property type="entry name" value="CarbesteraseB"/>
</dbReference>
<reference evidence="7 8" key="1">
    <citation type="submission" date="2021-01" db="EMBL/GenBank/DDBJ databases">
        <title>Cercospora kikuchii MAFF 305040 whole genome shotgun sequence.</title>
        <authorList>
            <person name="Kashiwa T."/>
            <person name="Suzuki T."/>
        </authorList>
    </citation>
    <scope>NUCLEOTIDE SEQUENCE [LARGE SCALE GENOMIC DNA]</scope>
    <source>
        <strain evidence="7 8">MAFF 305040</strain>
    </source>
</reference>
<dbReference type="InterPro" id="IPR029058">
    <property type="entry name" value="AB_hydrolase_fold"/>
</dbReference>
<evidence type="ECO:0000313" key="8">
    <source>
        <dbReference type="Proteomes" id="UP000825890"/>
    </source>
</evidence>
<keyword evidence="3" id="KW-1015">Disulfide bond</keyword>
<dbReference type="InterPro" id="IPR019819">
    <property type="entry name" value="Carboxylesterase_B_CS"/>
</dbReference>
<dbReference type="EC" id="3.1.1.-" evidence="5"/>
<dbReference type="InterPro" id="IPR019826">
    <property type="entry name" value="Carboxylesterase_B_AS"/>
</dbReference>
<dbReference type="EMBL" id="BOLY01000006">
    <property type="protein sequence ID" value="GIZ46044.1"/>
    <property type="molecule type" value="Genomic_DNA"/>
</dbReference>
<feature type="signal peptide" evidence="5">
    <location>
        <begin position="1"/>
        <end position="17"/>
    </location>
</feature>
<feature type="domain" description="Carboxylesterase type B" evidence="6">
    <location>
        <begin position="27"/>
        <end position="492"/>
    </location>
</feature>